<protein>
    <recommendedName>
        <fullName evidence="4">ABC transporter permease</fullName>
    </recommendedName>
</protein>
<keyword evidence="1" id="KW-0472">Membrane</keyword>
<organism evidence="2 3">
    <name type="scientific">Actinocorallia libanotica</name>
    <dbReference type="NCBI Taxonomy" id="46162"/>
    <lineage>
        <taxon>Bacteria</taxon>
        <taxon>Bacillati</taxon>
        <taxon>Actinomycetota</taxon>
        <taxon>Actinomycetes</taxon>
        <taxon>Streptosporangiales</taxon>
        <taxon>Thermomonosporaceae</taxon>
        <taxon>Actinocorallia</taxon>
    </lineage>
</organism>
<accession>A0ABP4BLI3</accession>
<keyword evidence="3" id="KW-1185">Reference proteome</keyword>
<sequence length="54" mass="5579">MAERTPAPHDPRTGLSRGGHRLFSPVPGWVNAIGALLLALTVFVLAMAVAPGTS</sequence>
<gene>
    <name evidence="2" type="ORF">GCM10009550_31260</name>
</gene>
<proteinExistence type="predicted"/>
<keyword evidence="1" id="KW-0812">Transmembrane</keyword>
<evidence type="ECO:0000313" key="3">
    <source>
        <dbReference type="Proteomes" id="UP001500665"/>
    </source>
</evidence>
<evidence type="ECO:0008006" key="4">
    <source>
        <dbReference type="Google" id="ProtNLM"/>
    </source>
</evidence>
<evidence type="ECO:0000313" key="2">
    <source>
        <dbReference type="EMBL" id="GAA0951528.1"/>
    </source>
</evidence>
<dbReference type="RefSeq" id="WP_344241320.1">
    <property type="nucleotide sequence ID" value="NZ_BAAAHH010000011.1"/>
</dbReference>
<reference evidence="3" key="1">
    <citation type="journal article" date="2019" name="Int. J. Syst. Evol. Microbiol.">
        <title>The Global Catalogue of Microorganisms (GCM) 10K type strain sequencing project: providing services to taxonomists for standard genome sequencing and annotation.</title>
        <authorList>
            <consortium name="The Broad Institute Genomics Platform"/>
            <consortium name="The Broad Institute Genome Sequencing Center for Infectious Disease"/>
            <person name="Wu L."/>
            <person name="Ma J."/>
        </authorList>
    </citation>
    <scope>NUCLEOTIDE SEQUENCE [LARGE SCALE GENOMIC DNA]</scope>
    <source>
        <strain evidence="3">JCM 10696</strain>
    </source>
</reference>
<evidence type="ECO:0000256" key="1">
    <source>
        <dbReference type="SAM" id="Phobius"/>
    </source>
</evidence>
<feature type="transmembrane region" description="Helical" evidence="1">
    <location>
        <begin position="29"/>
        <end position="50"/>
    </location>
</feature>
<keyword evidence="1" id="KW-1133">Transmembrane helix</keyword>
<name>A0ABP4BLI3_9ACTN</name>
<dbReference type="Proteomes" id="UP001500665">
    <property type="component" value="Unassembled WGS sequence"/>
</dbReference>
<comment type="caution">
    <text evidence="2">The sequence shown here is derived from an EMBL/GenBank/DDBJ whole genome shotgun (WGS) entry which is preliminary data.</text>
</comment>
<dbReference type="EMBL" id="BAAAHH010000011">
    <property type="protein sequence ID" value="GAA0951528.1"/>
    <property type="molecule type" value="Genomic_DNA"/>
</dbReference>